<accession>A0ABT8EGI5</accession>
<evidence type="ECO:0000313" key="2">
    <source>
        <dbReference type="EMBL" id="MDN4120260.1"/>
    </source>
</evidence>
<protein>
    <submittedName>
        <fullName evidence="2">Spermidine synthase</fullName>
    </submittedName>
</protein>
<comment type="caution">
    <text evidence="2">The sequence shown here is derived from an EMBL/GenBank/DDBJ whole genome shotgun (WGS) entry which is preliminary data.</text>
</comment>
<dbReference type="PANTHER" id="PTHR43317:SF1">
    <property type="entry name" value="THERMOSPERMINE SYNTHASE ACAULIS5"/>
    <property type="match status" value="1"/>
</dbReference>
<gene>
    <name evidence="2" type="ORF">LMS43_03035</name>
</gene>
<evidence type="ECO:0000256" key="1">
    <source>
        <dbReference type="ARBA" id="ARBA00023115"/>
    </source>
</evidence>
<dbReference type="Proteomes" id="UP001168613">
    <property type="component" value="Unassembled WGS sequence"/>
</dbReference>
<reference evidence="2" key="1">
    <citation type="submission" date="2021-11" db="EMBL/GenBank/DDBJ databases">
        <title>Draft genome sequence of Alcaligenes endophyticus type strain CCUG 75668T.</title>
        <authorList>
            <person name="Salva-Serra F."/>
            <person name="Duran R.E."/>
            <person name="Seeger M."/>
            <person name="Moore E.R.B."/>
            <person name="Jaen-Luchoro D."/>
        </authorList>
    </citation>
    <scope>NUCLEOTIDE SEQUENCE</scope>
    <source>
        <strain evidence="2">CCUG 75668</strain>
    </source>
</reference>
<dbReference type="PANTHER" id="PTHR43317">
    <property type="entry name" value="THERMOSPERMINE SYNTHASE ACAULIS5"/>
    <property type="match status" value="1"/>
</dbReference>
<organism evidence="2 3">
    <name type="scientific">Alcaligenes endophyticus</name>
    <dbReference type="NCBI Taxonomy" id="1929088"/>
    <lineage>
        <taxon>Bacteria</taxon>
        <taxon>Pseudomonadati</taxon>
        <taxon>Pseudomonadota</taxon>
        <taxon>Betaproteobacteria</taxon>
        <taxon>Burkholderiales</taxon>
        <taxon>Alcaligenaceae</taxon>
        <taxon>Alcaligenes</taxon>
    </lineage>
</organism>
<dbReference type="EMBL" id="JAJHNU010000001">
    <property type="protein sequence ID" value="MDN4120260.1"/>
    <property type="molecule type" value="Genomic_DNA"/>
</dbReference>
<evidence type="ECO:0000313" key="3">
    <source>
        <dbReference type="Proteomes" id="UP001168613"/>
    </source>
</evidence>
<dbReference type="RefSeq" id="WP_266122413.1">
    <property type="nucleotide sequence ID" value="NZ_JAJHNU010000001.1"/>
</dbReference>
<proteinExistence type="predicted"/>
<sequence>MTLPQATISEHEGVRYLHLGSPWVQGAMRLETPWQLELEYIQQMMLWSLFRQDVRHIAQLGLGAASLTKFCYQHYPQAQISAIELNPEVIRACHLLFELPPNDGRLHVLQTDAHTWLTTLAQEGKSLDVLQVDLYSDQADHPAEESSAFYQACSHALSEDGILTVNVLGSSFVHARNIQALQAHFDAVVWLPETHDGNIVVIAFKQAPSIDFDVLYERAAQLEQAWGFATRSWVDGLLSWMQSD</sequence>
<dbReference type="SUPFAM" id="SSF53335">
    <property type="entry name" value="S-adenosyl-L-methionine-dependent methyltransferases"/>
    <property type="match status" value="1"/>
</dbReference>
<dbReference type="Pfam" id="PF01564">
    <property type="entry name" value="Spermine_synth"/>
    <property type="match status" value="1"/>
</dbReference>
<keyword evidence="3" id="KW-1185">Reference proteome</keyword>
<name>A0ABT8EGI5_9BURK</name>
<dbReference type="InterPro" id="IPR029063">
    <property type="entry name" value="SAM-dependent_MTases_sf"/>
</dbReference>
<dbReference type="Gene3D" id="3.40.50.150">
    <property type="entry name" value="Vaccinia Virus protein VP39"/>
    <property type="match status" value="1"/>
</dbReference>
<keyword evidence="1" id="KW-0620">Polyamine biosynthesis</keyword>